<dbReference type="Pfam" id="PF05139">
    <property type="entry name" value="Erythro_esteras"/>
    <property type="match status" value="1"/>
</dbReference>
<dbReference type="PANTHER" id="PTHR31299">
    <property type="entry name" value="ESTERASE, PUTATIVE (AFU_ORTHOLOGUE AFUA_1G05850)-RELATED"/>
    <property type="match status" value="1"/>
</dbReference>
<organism evidence="1 2">
    <name type="scientific">Bdellovibrio bacteriovorus</name>
    <dbReference type="NCBI Taxonomy" id="959"/>
    <lineage>
        <taxon>Bacteria</taxon>
        <taxon>Pseudomonadati</taxon>
        <taxon>Bdellovibrionota</taxon>
        <taxon>Bdellovibrionia</taxon>
        <taxon>Bdellovibrionales</taxon>
        <taxon>Pseudobdellovibrionaceae</taxon>
        <taxon>Bdellovibrio</taxon>
    </lineage>
</organism>
<dbReference type="EMBL" id="LUKF01000001">
    <property type="protein sequence ID" value="KYG70628.1"/>
    <property type="molecule type" value="Genomic_DNA"/>
</dbReference>
<dbReference type="Gene3D" id="1.20.1440.30">
    <property type="entry name" value="Biosynthetic Protein domain"/>
    <property type="match status" value="1"/>
</dbReference>
<dbReference type="CDD" id="cd14728">
    <property type="entry name" value="Ere-like"/>
    <property type="match status" value="1"/>
</dbReference>
<dbReference type="AlphaFoldDB" id="A0A150WVS2"/>
<dbReference type="InterPro" id="IPR052036">
    <property type="entry name" value="Hydrolase/PRTase-associated"/>
</dbReference>
<protein>
    <recommendedName>
        <fullName evidence="3">Erythromycin esterase</fullName>
    </recommendedName>
</protein>
<evidence type="ECO:0000313" key="2">
    <source>
        <dbReference type="Proteomes" id="UP000075391"/>
    </source>
</evidence>
<accession>A0A150WVS2</accession>
<gene>
    <name evidence="1" type="ORF">AZI85_01450</name>
</gene>
<dbReference type="Gene3D" id="3.40.1660.10">
    <property type="entry name" value="EreA-like (biosynthetic domain)"/>
    <property type="match status" value="1"/>
</dbReference>
<dbReference type="PANTHER" id="PTHR31299:SF0">
    <property type="entry name" value="ESTERASE, PUTATIVE (AFU_ORTHOLOGUE AFUA_1G05850)-RELATED"/>
    <property type="match status" value="1"/>
</dbReference>
<comment type="caution">
    <text evidence="1">The sequence shown here is derived from an EMBL/GenBank/DDBJ whole genome shotgun (WGS) entry which is preliminary data.</text>
</comment>
<reference evidence="1 2" key="1">
    <citation type="submission" date="2016-03" db="EMBL/GenBank/DDBJ databases">
        <authorList>
            <person name="Ploux O."/>
        </authorList>
    </citation>
    <scope>NUCLEOTIDE SEQUENCE [LARGE SCALE GENOMIC DNA]</scope>
    <source>
        <strain evidence="1 2">BER2</strain>
    </source>
</reference>
<dbReference type="SUPFAM" id="SSF159501">
    <property type="entry name" value="EreA/ChaN-like"/>
    <property type="match status" value="1"/>
</dbReference>
<dbReference type="RefSeq" id="WP_063242402.1">
    <property type="nucleotide sequence ID" value="NZ_LUKF01000001.1"/>
</dbReference>
<dbReference type="InterPro" id="IPR007815">
    <property type="entry name" value="Emycin_Estase"/>
</dbReference>
<dbReference type="PIRSF" id="PIRSF036794">
    <property type="entry name" value="UCP_erythr_ester"/>
    <property type="match status" value="1"/>
</dbReference>
<dbReference type="InterPro" id="IPR014622">
    <property type="entry name" value="UCP036794_erythomycin"/>
</dbReference>
<evidence type="ECO:0000313" key="1">
    <source>
        <dbReference type="EMBL" id="KYG70628.1"/>
    </source>
</evidence>
<dbReference type="Proteomes" id="UP000075391">
    <property type="component" value="Unassembled WGS sequence"/>
</dbReference>
<dbReference type="GO" id="GO:0046677">
    <property type="term" value="P:response to antibiotic"/>
    <property type="evidence" value="ECO:0007669"/>
    <property type="project" value="InterPro"/>
</dbReference>
<dbReference type="OrthoDB" id="9810066at2"/>
<sequence length="443" mass="51450">MNHPSQNTSSFYGSSRILQEIEKNAIPLKENQDLQELIQNIADKKIVMLGESSHGTEEFYKWRRIISQELIQRHGFSFIAVEGDWPPSAELNRYIHGGTRAKAPEDALRSFQRWPTWMWANTEIVRLSHWLKDFNKKERQKVGFFGLDVYSLFESIDEIIKQLTSIDPDLANHIQSQYACFDPFQRDERTYARSLVQFPEGCEKQVLKALTDLLNVRLEKMTRHSEKYFDARQNARIVKNAEKYYRAMIQGDEDSWNVRDRHMIETLDILLNRHGENSKAIVWAHNTHIGDYRATPMLTEGQVNIGGLAREQWGADQVTLVGFGTYQGEVIASHAWDGPIQVMQVPPGREKSYEAYFHEASKHLRQDSFYIWLNNSEVLAETYGHRAIGVVYDPAHERFGNYVPSSLSKRYDAFIFIDKTTALTPLKQDFKKDEIPETWPRGT</sequence>
<dbReference type="Gene3D" id="3.30.1870.10">
    <property type="entry name" value="EreA-like, domain 2"/>
    <property type="match status" value="1"/>
</dbReference>
<proteinExistence type="predicted"/>
<evidence type="ECO:0008006" key="3">
    <source>
        <dbReference type="Google" id="ProtNLM"/>
    </source>
</evidence>
<name>A0A150WVS2_BDEBC</name>